<evidence type="ECO:0000256" key="1">
    <source>
        <dbReference type="ARBA" id="ARBA00022491"/>
    </source>
</evidence>
<keyword evidence="1" id="KW-0678">Repressor</keyword>
<dbReference type="InterPro" id="IPR009057">
    <property type="entry name" value="Homeodomain-like_sf"/>
</dbReference>
<dbReference type="InterPro" id="IPR001647">
    <property type="entry name" value="HTH_TetR"/>
</dbReference>
<evidence type="ECO:0000256" key="5">
    <source>
        <dbReference type="PROSITE-ProRule" id="PRU00335"/>
    </source>
</evidence>
<evidence type="ECO:0000313" key="8">
    <source>
        <dbReference type="EMBL" id="SAK74577.1"/>
    </source>
</evidence>
<feature type="region of interest" description="Disordered" evidence="6">
    <location>
        <begin position="1"/>
        <end position="30"/>
    </location>
</feature>
<dbReference type="EMBL" id="FCOA02000015">
    <property type="protein sequence ID" value="SAK74577.1"/>
    <property type="molecule type" value="Genomic_DNA"/>
</dbReference>
<protein>
    <submittedName>
        <fullName evidence="8">TetR family transcriptional regulator</fullName>
    </submittedName>
</protein>
<evidence type="ECO:0000256" key="2">
    <source>
        <dbReference type="ARBA" id="ARBA00023015"/>
    </source>
</evidence>
<evidence type="ECO:0000313" key="9">
    <source>
        <dbReference type="Proteomes" id="UP000054851"/>
    </source>
</evidence>
<evidence type="ECO:0000256" key="3">
    <source>
        <dbReference type="ARBA" id="ARBA00023125"/>
    </source>
</evidence>
<dbReference type="AlphaFoldDB" id="A0A158BZ71"/>
<sequence>MMKTDLPAGSKKRADDRRDPPTDHERTLTGRGRETFARVLECATEIVTSEGYGALTMRKLATSAGMSLSNVQHYFKTREDVLEAVIKETMARYVTDASRFLDDSKAPRDQLESVVRFLVNDIKKPRVQSLFGAFWALAQTHDFARSLMDDMYVAERKLLAQFVRRVNPALDASQAVRRAALIGCQIEGLMLLIPQRNRFPSDIRGIEDELVQAVLGLAMA</sequence>
<feature type="DNA-binding region" description="H-T-H motif" evidence="5">
    <location>
        <begin position="56"/>
        <end position="75"/>
    </location>
</feature>
<dbReference type="InterPro" id="IPR050109">
    <property type="entry name" value="HTH-type_TetR-like_transc_reg"/>
</dbReference>
<dbReference type="STRING" id="1777140.AWB79_04375"/>
<dbReference type="Gene3D" id="1.10.357.10">
    <property type="entry name" value="Tetracycline Repressor, domain 2"/>
    <property type="match status" value="1"/>
</dbReference>
<dbReference type="SUPFAM" id="SSF48498">
    <property type="entry name" value="Tetracyclin repressor-like, C-terminal domain"/>
    <property type="match status" value="1"/>
</dbReference>
<dbReference type="SUPFAM" id="SSF46689">
    <property type="entry name" value="Homeodomain-like"/>
    <property type="match status" value="1"/>
</dbReference>
<dbReference type="OrthoDB" id="8586619at2"/>
<accession>A0A158BZ71</accession>
<dbReference type="InterPro" id="IPR036271">
    <property type="entry name" value="Tet_transcr_reg_TetR-rel_C_sf"/>
</dbReference>
<evidence type="ECO:0000256" key="6">
    <source>
        <dbReference type="SAM" id="MobiDB-lite"/>
    </source>
</evidence>
<keyword evidence="9" id="KW-1185">Reference proteome</keyword>
<feature type="domain" description="HTH tetR-type" evidence="7">
    <location>
        <begin position="33"/>
        <end position="93"/>
    </location>
</feature>
<name>A0A158BZ71_9BURK</name>
<dbReference type="Pfam" id="PF00440">
    <property type="entry name" value="TetR_N"/>
    <property type="match status" value="1"/>
</dbReference>
<dbReference type="PRINTS" id="PR00455">
    <property type="entry name" value="HTHTETR"/>
</dbReference>
<dbReference type="PANTHER" id="PTHR30055">
    <property type="entry name" value="HTH-TYPE TRANSCRIPTIONAL REGULATOR RUTR"/>
    <property type="match status" value="1"/>
</dbReference>
<dbReference type="GO" id="GO:0003700">
    <property type="term" value="F:DNA-binding transcription factor activity"/>
    <property type="evidence" value="ECO:0007669"/>
    <property type="project" value="TreeGrafter"/>
</dbReference>
<dbReference type="GO" id="GO:0000976">
    <property type="term" value="F:transcription cis-regulatory region binding"/>
    <property type="evidence" value="ECO:0007669"/>
    <property type="project" value="TreeGrafter"/>
</dbReference>
<reference evidence="8" key="1">
    <citation type="submission" date="2016-01" db="EMBL/GenBank/DDBJ databases">
        <authorList>
            <person name="Peeters C."/>
        </authorList>
    </citation>
    <scope>NUCLEOTIDE SEQUENCE</scope>
    <source>
        <strain evidence="8">LMG 29322</strain>
    </source>
</reference>
<keyword evidence="3 5" id="KW-0238">DNA-binding</keyword>
<dbReference type="PROSITE" id="PS50977">
    <property type="entry name" value="HTH_TETR_2"/>
    <property type="match status" value="1"/>
</dbReference>
<evidence type="ECO:0000259" key="7">
    <source>
        <dbReference type="PROSITE" id="PS50977"/>
    </source>
</evidence>
<gene>
    <name evidence="8" type="ORF">AWB79_04375</name>
</gene>
<dbReference type="Pfam" id="PF13977">
    <property type="entry name" value="TetR_C_6"/>
    <property type="match status" value="1"/>
</dbReference>
<keyword evidence="4" id="KW-0804">Transcription</keyword>
<dbReference type="PANTHER" id="PTHR30055:SF234">
    <property type="entry name" value="HTH-TYPE TRANSCRIPTIONAL REGULATOR BETI"/>
    <property type="match status" value="1"/>
</dbReference>
<comment type="caution">
    <text evidence="8">The sequence shown here is derived from an EMBL/GenBank/DDBJ whole genome shotgun (WGS) entry which is preliminary data.</text>
</comment>
<feature type="compositionally biased region" description="Basic and acidic residues" evidence="6">
    <location>
        <begin position="12"/>
        <end position="30"/>
    </location>
</feature>
<organism evidence="8 9">
    <name type="scientific">Caballeronia hypogeia</name>
    <dbReference type="NCBI Taxonomy" id="1777140"/>
    <lineage>
        <taxon>Bacteria</taxon>
        <taxon>Pseudomonadati</taxon>
        <taxon>Pseudomonadota</taxon>
        <taxon>Betaproteobacteria</taxon>
        <taxon>Burkholderiales</taxon>
        <taxon>Burkholderiaceae</taxon>
        <taxon>Caballeronia</taxon>
    </lineage>
</organism>
<dbReference type="InterPro" id="IPR039538">
    <property type="entry name" value="BetI_C"/>
</dbReference>
<keyword evidence="2" id="KW-0805">Transcription regulation</keyword>
<dbReference type="Proteomes" id="UP000054851">
    <property type="component" value="Unassembled WGS sequence"/>
</dbReference>
<dbReference type="RefSeq" id="WP_061169506.1">
    <property type="nucleotide sequence ID" value="NZ_FCOA02000015.1"/>
</dbReference>
<proteinExistence type="predicted"/>
<evidence type="ECO:0000256" key="4">
    <source>
        <dbReference type="ARBA" id="ARBA00023163"/>
    </source>
</evidence>